<dbReference type="InParanoid" id="A0A6P8HQ24"/>
<evidence type="ECO:0000256" key="4">
    <source>
        <dbReference type="ARBA" id="ARBA00022771"/>
    </source>
</evidence>
<evidence type="ECO:0000256" key="6">
    <source>
        <dbReference type="ARBA" id="ARBA00023054"/>
    </source>
</evidence>
<dbReference type="CDD" id="cd19805">
    <property type="entry name" value="Bbox1_TIF1"/>
    <property type="match status" value="1"/>
</dbReference>
<dbReference type="Gene3D" id="3.30.40.10">
    <property type="entry name" value="Zinc/RING finger domain, C3HC4 (zinc finger)"/>
    <property type="match status" value="2"/>
</dbReference>
<dbReference type="Pfam" id="PF00439">
    <property type="entry name" value="Bromodomain"/>
    <property type="match status" value="1"/>
</dbReference>
<dbReference type="Pfam" id="PF00643">
    <property type="entry name" value="zf-B_box"/>
    <property type="match status" value="2"/>
</dbReference>
<comment type="subcellular location">
    <subcellularLocation>
        <location evidence="1">Nucleus</location>
    </subcellularLocation>
</comment>
<dbReference type="PROSITE" id="PS50119">
    <property type="entry name" value="ZF_BBOX"/>
    <property type="match status" value="2"/>
</dbReference>
<evidence type="ECO:0000256" key="11">
    <source>
        <dbReference type="SAM" id="MobiDB-lite"/>
    </source>
</evidence>
<evidence type="ECO:0000259" key="15">
    <source>
        <dbReference type="PROSITE" id="PS50119"/>
    </source>
</evidence>
<proteinExistence type="predicted"/>
<keyword evidence="16" id="KW-1185">Reference proteome</keyword>
<feature type="compositionally biased region" description="Low complexity" evidence="11">
    <location>
        <begin position="548"/>
        <end position="557"/>
    </location>
</feature>
<evidence type="ECO:0000256" key="3">
    <source>
        <dbReference type="ARBA" id="ARBA00022737"/>
    </source>
</evidence>
<keyword evidence="4 9" id="KW-0863">Zinc-finger</keyword>
<feature type="domain" description="PHD-type" evidence="13">
    <location>
        <begin position="652"/>
        <end position="699"/>
    </location>
</feature>
<dbReference type="GO" id="GO:0005634">
    <property type="term" value="C:nucleus"/>
    <property type="evidence" value="ECO:0007669"/>
    <property type="project" value="UniProtKB-SubCell"/>
</dbReference>
<dbReference type="RefSeq" id="XP_031557193.1">
    <property type="nucleotide sequence ID" value="XM_031701333.1"/>
</dbReference>
<dbReference type="Pfam" id="PF00628">
    <property type="entry name" value="PHD"/>
    <property type="match status" value="1"/>
</dbReference>
<accession>A0A6P8HQ24</accession>
<dbReference type="InterPro" id="IPR003649">
    <property type="entry name" value="Bbox_C"/>
</dbReference>
<dbReference type="Proteomes" id="UP000515163">
    <property type="component" value="Unplaced"/>
</dbReference>
<dbReference type="SMART" id="SM00502">
    <property type="entry name" value="BBC"/>
    <property type="match status" value="1"/>
</dbReference>
<dbReference type="InterPro" id="IPR019787">
    <property type="entry name" value="Znf_PHD-finger"/>
</dbReference>
<evidence type="ECO:0000256" key="7">
    <source>
        <dbReference type="ARBA" id="ARBA00023117"/>
    </source>
</evidence>
<sequence>MAEGGSSVTPEDTDEETLFMICGVCRKASVESNPKLLPCLHSFCLTCLEERYKQQLQDQKQNPTANTGSQGLSRLKCPTCGQEFLVPQKGITGFLDNQFMLESLSKISRKKENNERVCTSCEDKSPATSYCLDCTDWLCDACVQAHQRVRVTKDHTIQTMEEYRANANSTSEDQRPIFCTTHPHEPLKLFCGNCEKLTCRDCQLLEHKDHKYQFVKESACSYREYLRAQLNRLYEQAQPLTESIKDIEKAARGLQEREEVITTEIHKACETLIKAVKQRESVLITELKALVHFKHKLLAKQNKDLRLMQKILQHNYGFTRHVLKSSSDMTLLYSKKQLSSRIHNLLSLKYKVNPVAHSDLKFSMDADKMASFIGKIGSVITPGDKTGTTGSPSVRLESGFRPVASTSGIQQVRTSAVQDTSNTNRVNPYEVLSTLNKRLLSTATSTVVNNITVKMANGQLNQISSSSSNVGAKYPSNGGIYQVNNKVAMTASNSPKLSHVGSPNLLPKEQLGLQSQMKYTSPLTNQSSRDHMSTVDYNKTKPLHHYLGGSPPQSSTGGSTGMDIRSFSPQSQNGFGGMITNVRSLKNSYIRRSPLMKRSHSSSGLQTSPSQIRIKQERQDSVGEYSSCTGIKKQQEDAASGESGIDEESTNEDWCAVCRNGGELLCCDTCPRVFHLQCHVPAVTQTPSDSWSCGLCLQLDAKTLQAESATSLVQGPNKRRTSLSGLMDWERKICEKMLLELFCHADSIPFQQKVSKSVPNYYKVIANPMDLSTMRAKLQPQHFQHYSSITEFLRDCKLIFQNCQTFNDENSEVGRMGNNLELYFMTMVQKYLPDDIEVPDLEPVIKKRREDPKAFIHSL</sequence>
<dbReference type="InterPro" id="IPR036427">
    <property type="entry name" value="Bromodomain-like_sf"/>
</dbReference>
<feature type="domain" description="Bromo" evidence="12">
    <location>
        <begin position="742"/>
        <end position="814"/>
    </location>
</feature>
<dbReference type="Gene3D" id="1.20.920.10">
    <property type="entry name" value="Bromodomain-like"/>
    <property type="match status" value="1"/>
</dbReference>
<dbReference type="InterPro" id="IPR019786">
    <property type="entry name" value="Zinc_finger_PHD-type_CS"/>
</dbReference>
<dbReference type="Gene3D" id="3.30.160.60">
    <property type="entry name" value="Classic Zinc Finger"/>
    <property type="match status" value="1"/>
</dbReference>
<feature type="domain" description="RING-type" evidence="14">
    <location>
        <begin position="22"/>
        <end position="80"/>
    </location>
</feature>
<evidence type="ECO:0000256" key="1">
    <source>
        <dbReference type="ARBA" id="ARBA00004123"/>
    </source>
</evidence>
<dbReference type="SUPFAM" id="SSF57845">
    <property type="entry name" value="B-box zinc-binding domain"/>
    <property type="match status" value="1"/>
</dbReference>
<dbReference type="SUPFAM" id="SSF57850">
    <property type="entry name" value="RING/U-box"/>
    <property type="match status" value="1"/>
</dbReference>
<dbReference type="InterPro" id="IPR001965">
    <property type="entry name" value="Znf_PHD"/>
</dbReference>
<keyword evidence="5" id="KW-0862">Zinc</keyword>
<evidence type="ECO:0000259" key="13">
    <source>
        <dbReference type="PROSITE" id="PS50016"/>
    </source>
</evidence>
<evidence type="ECO:0000256" key="2">
    <source>
        <dbReference type="ARBA" id="ARBA00022723"/>
    </source>
</evidence>
<dbReference type="SUPFAM" id="SSF57903">
    <property type="entry name" value="FYVE/PHD zinc finger"/>
    <property type="match status" value="1"/>
</dbReference>
<dbReference type="SMART" id="SM00297">
    <property type="entry name" value="BROMO"/>
    <property type="match status" value="1"/>
</dbReference>
<feature type="compositionally biased region" description="Polar residues" evidence="11">
    <location>
        <begin position="601"/>
        <end position="613"/>
    </location>
</feature>
<feature type="domain" description="B box-type" evidence="15">
    <location>
        <begin position="174"/>
        <end position="215"/>
    </location>
</feature>
<feature type="region of interest" description="Disordered" evidence="11">
    <location>
        <begin position="541"/>
        <end position="578"/>
    </location>
</feature>
<dbReference type="PROSITE" id="PS01359">
    <property type="entry name" value="ZF_PHD_1"/>
    <property type="match status" value="1"/>
</dbReference>
<evidence type="ECO:0000256" key="10">
    <source>
        <dbReference type="PROSITE-ProRule" id="PRU00035"/>
    </source>
</evidence>
<keyword evidence="3" id="KW-0677">Repeat</keyword>
<dbReference type="KEGG" id="aten:116293845"/>
<dbReference type="FunCoup" id="A0A6P8HQ24">
    <property type="interactions" value="3457"/>
</dbReference>
<name>A0A6P8HQ24_ACTTE</name>
<evidence type="ECO:0000256" key="9">
    <source>
        <dbReference type="PROSITE-ProRule" id="PRU00024"/>
    </source>
</evidence>
<dbReference type="GO" id="GO:0008270">
    <property type="term" value="F:zinc ion binding"/>
    <property type="evidence" value="ECO:0007669"/>
    <property type="project" value="UniProtKB-KW"/>
</dbReference>
<dbReference type="SMART" id="SM00184">
    <property type="entry name" value="RING"/>
    <property type="match status" value="1"/>
</dbReference>
<dbReference type="SMART" id="SM00249">
    <property type="entry name" value="PHD"/>
    <property type="match status" value="1"/>
</dbReference>
<dbReference type="InterPro" id="IPR001841">
    <property type="entry name" value="Znf_RING"/>
</dbReference>
<dbReference type="InterPro" id="IPR017907">
    <property type="entry name" value="Znf_RING_CS"/>
</dbReference>
<dbReference type="CDD" id="cd15541">
    <property type="entry name" value="PHD_TIF1_like"/>
    <property type="match status" value="1"/>
</dbReference>
<dbReference type="CDD" id="cd19775">
    <property type="entry name" value="Bbox2_TIF1_C-VI"/>
    <property type="match status" value="1"/>
</dbReference>
<dbReference type="GeneID" id="116293845"/>
<keyword evidence="8" id="KW-0539">Nucleus</keyword>
<dbReference type="PROSITE" id="PS00518">
    <property type="entry name" value="ZF_RING_1"/>
    <property type="match status" value="1"/>
</dbReference>
<evidence type="ECO:0000313" key="17">
    <source>
        <dbReference type="RefSeq" id="XP_031557193.1"/>
    </source>
</evidence>
<evidence type="ECO:0000256" key="8">
    <source>
        <dbReference type="ARBA" id="ARBA00023242"/>
    </source>
</evidence>
<dbReference type="AlphaFoldDB" id="A0A6P8HQ24"/>
<evidence type="ECO:0000259" key="12">
    <source>
        <dbReference type="PROSITE" id="PS50014"/>
    </source>
</evidence>
<gene>
    <name evidence="17" type="primary">LOC116293845</name>
</gene>
<evidence type="ECO:0000259" key="14">
    <source>
        <dbReference type="PROSITE" id="PS50089"/>
    </source>
</evidence>
<organism evidence="16 17">
    <name type="scientific">Actinia tenebrosa</name>
    <name type="common">Australian red waratah sea anemone</name>
    <dbReference type="NCBI Taxonomy" id="6105"/>
    <lineage>
        <taxon>Eukaryota</taxon>
        <taxon>Metazoa</taxon>
        <taxon>Cnidaria</taxon>
        <taxon>Anthozoa</taxon>
        <taxon>Hexacorallia</taxon>
        <taxon>Actiniaria</taxon>
        <taxon>Actiniidae</taxon>
        <taxon>Actinia</taxon>
    </lineage>
</organism>
<dbReference type="SUPFAM" id="SSF47370">
    <property type="entry name" value="Bromodomain"/>
    <property type="match status" value="1"/>
</dbReference>
<dbReference type="SMART" id="SM00336">
    <property type="entry name" value="BBOX"/>
    <property type="match status" value="2"/>
</dbReference>
<keyword evidence="2" id="KW-0479">Metal-binding</keyword>
<dbReference type="PANTHER" id="PTHR45915">
    <property type="entry name" value="TRANSCRIPTION INTERMEDIARY FACTOR"/>
    <property type="match status" value="1"/>
</dbReference>
<dbReference type="PROSITE" id="PS50089">
    <property type="entry name" value="ZF_RING_2"/>
    <property type="match status" value="1"/>
</dbReference>
<dbReference type="GO" id="GO:0000785">
    <property type="term" value="C:chromatin"/>
    <property type="evidence" value="ECO:0007669"/>
    <property type="project" value="TreeGrafter"/>
</dbReference>
<protein>
    <submittedName>
        <fullName evidence="17">E3 ubiquitin-protein ligase TRIM33-like</fullName>
    </submittedName>
</protein>
<dbReference type="PANTHER" id="PTHR45915:SF6">
    <property type="entry name" value="E3 UBIQUITIN-PROTEIN LIGASE TRIM33"/>
    <property type="match status" value="1"/>
</dbReference>
<keyword evidence="7 10" id="KW-0103">Bromodomain</keyword>
<dbReference type="InterPro" id="IPR013083">
    <property type="entry name" value="Znf_RING/FYVE/PHD"/>
</dbReference>
<dbReference type="PROSITE" id="PS50016">
    <property type="entry name" value="ZF_PHD_2"/>
    <property type="match status" value="1"/>
</dbReference>
<evidence type="ECO:0000313" key="16">
    <source>
        <dbReference type="Proteomes" id="UP000515163"/>
    </source>
</evidence>
<evidence type="ECO:0000256" key="5">
    <source>
        <dbReference type="ARBA" id="ARBA00022833"/>
    </source>
</evidence>
<keyword evidence="6" id="KW-0175">Coiled coil</keyword>
<dbReference type="InterPro" id="IPR001487">
    <property type="entry name" value="Bromodomain"/>
</dbReference>
<dbReference type="PROSITE" id="PS50014">
    <property type="entry name" value="BROMODOMAIN_2"/>
    <property type="match status" value="1"/>
</dbReference>
<feature type="domain" description="B box-type" evidence="15">
    <location>
        <begin position="113"/>
        <end position="160"/>
    </location>
</feature>
<dbReference type="OrthoDB" id="6020909at2759"/>
<reference evidence="17" key="1">
    <citation type="submission" date="2025-08" db="UniProtKB">
        <authorList>
            <consortium name="RefSeq"/>
        </authorList>
    </citation>
    <scope>IDENTIFICATION</scope>
    <source>
        <tissue evidence="17">Tentacle</tissue>
    </source>
</reference>
<dbReference type="InterPro" id="IPR011011">
    <property type="entry name" value="Znf_FYVE_PHD"/>
</dbReference>
<dbReference type="InterPro" id="IPR000315">
    <property type="entry name" value="Znf_B-box"/>
</dbReference>
<feature type="region of interest" description="Disordered" evidence="11">
    <location>
        <begin position="595"/>
        <end position="647"/>
    </location>
</feature>
<dbReference type="CDD" id="cd05502">
    <property type="entry name" value="Bromo_tif1_like"/>
    <property type="match status" value="1"/>
</dbReference>